<evidence type="ECO:0000256" key="1">
    <source>
        <dbReference type="SAM" id="MobiDB-lite"/>
    </source>
</evidence>
<evidence type="ECO:0000313" key="3">
    <source>
        <dbReference type="Proteomes" id="UP000256328"/>
    </source>
</evidence>
<comment type="caution">
    <text evidence="2">The sequence shown here is derived from an EMBL/GenBank/DDBJ whole genome shotgun (WGS) entry which is preliminary data.</text>
</comment>
<accession>A0A3D8QLB7</accession>
<protein>
    <submittedName>
        <fullName evidence="2">Uncharacterized protein</fullName>
    </submittedName>
</protein>
<dbReference type="Proteomes" id="UP000256328">
    <property type="component" value="Unassembled WGS sequence"/>
</dbReference>
<dbReference type="AlphaFoldDB" id="A0A3D8QLB7"/>
<evidence type="ECO:0000313" key="2">
    <source>
        <dbReference type="EMBL" id="RDW62589.1"/>
    </source>
</evidence>
<proteinExistence type="predicted"/>
<name>A0A3D8QLB7_9HELO</name>
<keyword evidence="3" id="KW-1185">Reference proteome</keyword>
<reference evidence="2 3" key="1">
    <citation type="journal article" date="2018" name="IMA Fungus">
        <title>IMA Genome-F 9: Draft genome sequence of Annulohypoxylon stygium, Aspergillus mulundensis, Berkeleyomyces basicola (syn. Thielaviopsis basicola), Ceratocystis smalleyi, two Cercospora beticola strains, Coleophoma cylindrospora, Fusarium fracticaudum, Phialophora cf. hyalina, and Morchella septimelata.</title>
        <authorList>
            <person name="Wingfield B.D."/>
            <person name="Bills G.F."/>
            <person name="Dong Y."/>
            <person name="Huang W."/>
            <person name="Nel W.J."/>
            <person name="Swalarsk-Parry B.S."/>
            <person name="Vaghefi N."/>
            <person name="Wilken P.M."/>
            <person name="An Z."/>
            <person name="de Beer Z.W."/>
            <person name="De Vos L."/>
            <person name="Chen L."/>
            <person name="Duong T.A."/>
            <person name="Gao Y."/>
            <person name="Hammerbacher A."/>
            <person name="Kikkert J.R."/>
            <person name="Li Y."/>
            <person name="Li H."/>
            <person name="Li K."/>
            <person name="Li Q."/>
            <person name="Liu X."/>
            <person name="Ma X."/>
            <person name="Naidoo K."/>
            <person name="Pethybridge S.J."/>
            <person name="Sun J."/>
            <person name="Steenkamp E.T."/>
            <person name="van der Nest M.A."/>
            <person name="van Wyk S."/>
            <person name="Wingfield M.J."/>
            <person name="Xiong C."/>
            <person name="Yue Q."/>
            <person name="Zhang X."/>
        </authorList>
    </citation>
    <scope>NUCLEOTIDE SEQUENCE [LARGE SCALE GENOMIC DNA]</scope>
    <source>
        <strain evidence="2 3">BP5796</strain>
    </source>
</reference>
<dbReference type="EMBL" id="PDLN01000017">
    <property type="protein sequence ID" value="RDW62589.1"/>
    <property type="molecule type" value="Genomic_DNA"/>
</dbReference>
<organism evidence="2 3">
    <name type="scientific">Coleophoma crateriformis</name>
    <dbReference type="NCBI Taxonomy" id="565419"/>
    <lineage>
        <taxon>Eukaryota</taxon>
        <taxon>Fungi</taxon>
        <taxon>Dikarya</taxon>
        <taxon>Ascomycota</taxon>
        <taxon>Pezizomycotina</taxon>
        <taxon>Leotiomycetes</taxon>
        <taxon>Helotiales</taxon>
        <taxon>Dermateaceae</taxon>
        <taxon>Coleophoma</taxon>
    </lineage>
</organism>
<gene>
    <name evidence="2" type="ORF">BP5796_10891</name>
</gene>
<feature type="region of interest" description="Disordered" evidence="1">
    <location>
        <begin position="56"/>
        <end position="77"/>
    </location>
</feature>
<sequence length="149" mass="16459">MTCLLISALGAVIQIAWSILRFLVCVFILTLLLNVLLTSLLNVLLSFLESLLPPPPGTPTLEQQQTRQPNPSQDIDAVGYYADNQSDEIRAWLGTVMDSAQEGRNRANSAGHPQDLGQLRKRVLEKQLRERGGTVDLGQGCMDRCPRDC</sequence>